<reference evidence="2" key="1">
    <citation type="submission" date="2023-03" db="EMBL/GenBank/DDBJ databases">
        <title>Complete genome of Cladonia borealis.</title>
        <authorList>
            <person name="Park H."/>
        </authorList>
    </citation>
    <scope>NUCLEOTIDE SEQUENCE</scope>
    <source>
        <strain evidence="2">ANT050790</strain>
    </source>
</reference>
<protein>
    <recommendedName>
        <fullName evidence="4">BTB domain-containing protein</fullName>
    </recommendedName>
</protein>
<evidence type="ECO:0000256" key="1">
    <source>
        <dbReference type="SAM" id="MobiDB-lite"/>
    </source>
</evidence>
<evidence type="ECO:0008006" key="4">
    <source>
        <dbReference type="Google" id="ProtNLM"/>
    </source>
</evidence>
<dbReference type="PANTHER" id="PTHR47843:SF2">
    <property type="entry name" value="BTB DOMAIN-CONTAINING PROTEIN"/>
    <property type="match status" value="1"/>
</dbReference>
<evidence type="ECO:0000313" key="3">
    <source>
        <dbReference type="Proteomes" id="UP001166286"/>
    </source>
</evidence>
<dbReference type="PANTHER" id="PTHR47843">
    <property type="entry name" value="BTB DOMAIN-CONTAINING PROTEIN-RELATED"/>
    <property type="match status" value="1"/>
</dbReference>
<gene>
    <name evidence="2" type="ORF">JMJ35_001262</name>
</gene>
<comment type="caution">
    <text evidence="2">The sequence shown here is derived from an EMBL/GenBank/DDBJ whole genome shotgun (WGS) entry which is preliminary data.</text>
</comment>
<proteinExistence type="predicted"/>
<sequence>MTVKRKSSRIATPGPPRTSPSSTTTAEHQRSPKRIKTENSGSPTEGKANKSKQDRIDRSAFGQIVFVYVGPELIRYGIHEGVLRQNSTWFKDALDTASIANGGQEDFCDKPKSINLAEEDPAIFNRFNEWVYTQKLCSEAETPKELPWSTIFDMYTFAERRGIPKLQNACINLIIRKVKNGGPFPSQDILNPLWKTAAKVSQLRLLLLELYAVKCDLKAALVRNGGFHHRFLHDLVIILYEMKEGDLEQDPDFWKRRQKYYVSTPENPVALD</sequence>
<dbReference type="EMBL" id="JAFEKC020000002">
    <property type="protein sequence ID" value="KAK0516659.1"/>
    <property type="molecule type" value="Genomic_DNA"/>
</dbReference>
<dbReference type="Proteomes" id="UP001166286">
    <property type="component" value="Unassembled WGS sequence"/>
</dbReference>
<dbReference type="Gene3D" id="3.30.710.10">
    <property type="entry name" value="Potassium Channel Kv1.1, Chain A"/>
    <property type="match status" value="1"/>
</dbReference>
<evidence type="ECO:0000313" key="2">
    <source>
        <dbReference type="EMBL" id="KAK0516659.1"/>
    </source>
</evidence>
<dbReference type="AlphaFoldDB" id="A0AA39V7L8"/>
<name>A0AA39V7L8_9LECA</name>
<accession>A0AA39V7L8</accession>
<feature type="region of interest" description="Disordered" evidence="1">
    <location>
        <begin position="1"/>
        <end position="54"/>
    </location>
</feature>
<dbReference type="InterPro" id="IPR011333">
    <property type="entry name" value="SKP1/BTB/POZ_sf"/>
</dbReference>
<dbReference type="SUPFAM" id="SSF54695">
    <property type="entry name" value="POZ domain"/>
    <property type="match status" value="1"/>
</dbReference>
<organism evidence="2 3">
    <name type="scientific">Cladonia borealis</name>
    <dbReference type="NCBI Taxonomy" id="184061"/>
    <lineage>
        <taxon>Eukaryota</taxon>
        <taxon>Fungi</taxon>
        <taxon>Dikarya</taxon>
        <taxon>Ascomycota</taxon>
        <taxon>Pezizomycotina</taxon>
        <taxon>Lecanoromycetes</taxon>
        <taxon>OSLEUM clade</taxon>
        <taxon>Lecanoromycetidae</taxon>
        <taxon>Lecanorales</taxon>
        <taxon>Lecanorineae</taxon>
        <taxon>Cladoniaceae</taxon>
        <taxon>Cladonia</taxon>
    </lineage>
</organism>
<keyword evidence="3" id="KW-1185">Reference proteome</keyword>